<organism evidence="9 10">
    <name type="scientific">Niabella soli DSM 19437</name>
    <dbReference type="NCBI Taxonomy" id="929713"/>
    <lineage>
        <taxon>Bacteria</taxon>
        <taxon>Pseudomonadati</taxon>
        <taxon>Bacteroidota</taxon>
        <taxon>Chitinophagia</taxon>
        <taxon>Chitinophagales</taxon>
        <taxon>Chitinophagaceae</taxon>
        <taxon>Niabella</taxon>
    </lineage>
</organism>
<dbReference type="eggNOG" id="COG0577">
    <property type="taxonomic scope" value="Bacteria"/>
</dbReference>
<dbReference type="GO" id="GO:0005886">
    <property type="term" value="C:plasma membrane"/>
    <property type="evidence" value="ECO:0007669"/>
    <property type="project" value="UniProtKB-SubCell"/>
</dbReference>
<keyword evidence="5 6" id="KW-0472">Membrane</keyword>
<keyword evidence="4 6" id="KW-1133">Transmembrane helix</keyword>
<feature type="transmembrane region" description="Helical" evidence="6">
    <location>
        <begin position="327"/>
        <end position="355"/>
    </location>
</feature>
<evidence type="ECO:0000313" key="10">
    <source>
        <dbReference type="Proteomes" id="UP000003586"/>
    </source>
</evidence>
<keyword evidence="10" id="KW-1185">Reference proteome</keyword>
<dbReference type="Pfam" id="PF12704">
    <property type="entry name" value="MacB_PCD"/>
    <property type="match status" value="1"/>
</dbReference>
<dbReference type="InterPro" id="IPR025857">
    <property type="entry name" value="MacB_PCD"/>
</dbReference>
<feature type="domain" description="MacB-like periplasmic core" evidence="8">
    <location>
        <begin position="20"/>
        <end position="201"/>
    </location>
</feature>
<evidence type="ECO:0000259" key="7">
    <source>
        <dbReference type="Pfam" id="PF02687"/>
    </source>
</evidence>
<dbReference type="OrthoDB" id="5933722at2"/>
<feature type="domain" description="ABC3 transporter permease C-terminal" evidence="7">
    <location>
        <begin position="284"/>
        <end position="397"/>
    </location>
</feature>
<name>W0F305_9BACT</name>
<protein>
    <recommendedName>
        <fullName evidence="11">ABC transporter permease</fullName>
    </recommendedName>
</protein>
<feature type="domain" description="ABC3 transporter permease C-terminal" evidence="7">
    <location>
        <begin position="676"/>
        <end position="788"/>
    </location>
</feature>
<evidence type="ECO:0000256" key="3">
    <source>
        <dbReference type="ARBA" id="ARBA00022692"/>
    </source>
</evidence>
<comment type="subcellular location">
    <subcellularLocation>
        <location evidence="1">Cell membrane</location>
        <topology evidence="1">Multi-pass membrane protein</topology>
    </subcellularLocation>
</comment>
<dbReference type="HOGENOM" id="CLU_008713_1_0_10"/>
<feature type="transmembrane region" description="Helical" evidence="6">
    <location>
        <begin position="21"/>
        <end position="41"/>
    </location>
</feature>
<gene>
    <name evidence="9" type="ORF">NIASO_07425</name>
</gene>
<evidence type="ECO:0000259" key="8">
    <source>
        <dbReference type="Pfam" id="PF12704"/>
    </source>
</evidence>
<feature type="transmembrane region" description="Helical" evidence="6">
    <location>
        <begin position="669"/>
        <end position="695"/>
    </location>
</feature>
<proteinExistence type="predicted"/>
<dbReference type="RefSeq" id="WP_008584935.1">
    <property type="nucleotide sequence ID" value="NZ_CP007035.1"/>
</dbReference>
<feature type="transmembrane region" description="Helical" evidence="6">
    <location>
        <begin position="420"/>
        <end position="440"/>
    </location>
</feature>
<evidence type="ECO:0000313" key="9">
    <source>
        <dbReference type="EMBL" id="AHF17430.1"/>
    </source>
</evidence>
<keyword evidence="2" id="KW-1003">Cell membrane</keyword>
<reference evidence="9 10" key="1">
    <citation type="submission" date="2013-12" db="EMBL/GenBank/DDBJ databases">
        <authorList>
            <consortium name="DOE Joint Genome Institute"/>
            <person name="Eisen J."/>
            <person name="Huntemann M."/>
            <person name="Han J."/>
            <person name="Chen A."/>
            <person name="Kyrpides N."/>
            <person name="Mavromatis K."/>
            <person name="Markowitz V."/>
            <person name="Palaniappan K."/>
            <person name="Ivanova N."/>
            <person name="Schaumberg A."/>
            <person name="Pati A."/>
            <person name="Liolios K."/>
            <person name="Nordberg H.P."/>
            <person name="Cantor M.N."/>
            <person name="Hua S.X."/>
            <person name="Woyke T."/>
        </authorList>
    </citation>
    <scope>NUCLEOTIDE SEQUENCE [LARGE SCALE GENOMIC DNA]</scope>
    <source>
        <strain evidence="10">DSM 19437</strain>
    </source>
</reference>
<dbReference type="AlphaFoldDB" id="W0F305"/>
<dbReference type="GO" id="GO:0022857">
    <property type="term" value="F:transmembrane transporter activity"/>
    <property type="evidence" value="ECO:0007669"/>
    <property type="project" value="TreeGrafter"/>
</dbReference>
<accession>W0F305</accession>
<dbReference type="InterPro" id="IPR003838">
    <property type="entry name" value="ABC3_permease_C"/>
</dbReference>
<keyword evidence="3 6" id="KW-0812">Transmembrane</keyword>
<sequence length="795" mass="88200">MFKNYLTTAWRSIRKDKIFSVINIAGLAIGLAATMLIILYVKHENSFDLFHKNADRMFSMGIRMGDNGDSLFVPRLGYSAGPMAAKRTSSVASFLRIRKGQENAIIQNPAQPSLKFSEPAFAFADSNFFSFFSFQLLQGNSRQVLQNPLSVVVSEAMALKYFGTTDVVGKVLRYNNAYNLTITGVAANPPSNSSIRYDFVASLFSRSAIPELRQLAEKDKFDFITFFTGKDDSAIPEVARALVQLRKEKDGETDGRFVGMPMQHFRTESGSDVNTVKYLKIFPFIAAFILLLALINYVSLATARAVLRAKEVGIRKVMGAGRSNLTVQFFTESFLCIGIAFIMGYILCAALQTWFFDTLKIKIDPSFIRQHRLLISFGVLFLMITLLASVYPALVLSAFKPVTTLYGRFIKGSGAGARKFFTIFQFAVAVIFMLCAIVIVRQIRFVKTADTGINRENVVTIPFGKELVRHSRAFKQEVRAIGGIQKTSIALRPLFGGYDMTGVTPRATGKMILMPVLNVDQDFISTLGLQWKVPPADPLFYKMKQSVLLNEAAVAQLNLGKAPLNQKIDPFVISGVLKDFNWKSLQYAIQPLVIAVLSDADSNAVWQGDNSVWTGSNGCLFAKINAGANLPLVLNQIKQLYRKYERELPFEYHFMEEAYDAQYKAEERLAMILSGFATLAAIIAGLGLFGLVAFLTTQRIKEIGVRKVLGASVGNIVALLSGDFVKLVFLAILIASPVAGYFMHRWLENFAYHTGIEWWMFVCAGIAAVLIALFTIGTQAVRAARANPVKTLRNE</sequence>
<dbReference type="STRING" id="929713.NIASO_07425"/>
<evidence type="ECO:0000256" key="4">
    <source>
        <dbReference type="ARBA" id="ARBA00022989"/>
    </source>
</evidence>
<dbReference type="InterPro" id="IPR050250">
    <property type="entry name" value="Macrolide_Exporter_MacB"/>
</dbReference>
<dbReference type="EMBL" id="CP007035">
    <property type="protein sequence ID" value="AHF17430.1"/>
    <property type="molecule type" value="Genomic_DNA"/>
</dbReference>
<evidence type="ECO:0000256" key="6">
    <source>
        <dbReference type="SAM" id="Phobius"/>
    </source>
</evidence>
<feature type="transmembrane region" description="Helical" evidence="6">
    <location>
        <begin position="375"/>
        <end position="399"/>
    </location>
</feature>
<evidence type="ECO:0000256" key="2">
    <source>
        <dbReference type="ARBA" id="ARBA00022475"/>
    </source>
</evidence>
<evidence type="ECO:0008006" key="11">
    <source>
        <dbReference type="Google" id="ProtNLM"/>
    </source>
</evidence>
<dbReference type="KEGG" id="nso:NIASO_07425"/>
<feature type="transmembrane region" description="Helical" evidence="6">
    <location>
        <begin position="281"/>
        <end position="307"/>
    </location>
</feature>
<dbReference type="Proteomes" id="UP000003586">
    <property type="component" value="Chromosome"/>
</dbReference>
<dbReference type="Pfam" id="PF02687">
    <property type="entry name" value="FtsX"/>
    <property type="match status" value="2"/>
</dbReference>
<evidence type="ECO:0000256" key="1">
    <source>
        <dbReference type="ARBA" id="ARBA00004651"/>
    </source>
</evidence>
<feature type="transmembrane region" description="Helical" evidence="6">
    <location>
        <begin position="758"/>
        <end position="776"/>
    </location>
</feature>
<evidence type="ECO:0000256" key="5">
    <source>
        <dbReference type="ARBA" id="ARBA00023136"/>
    </source>
</evidence>
<dbReference type="PANTHER" id="PTHR30572:SF18">
    <property type="entry name" value="ABC-TYPE MACROLIDE FAMILY EXPORT SYSTEM PERMEASE COMPONENT 2"/>
    <property type="match status" value="1"/>
</dbReference>
<feature type="transmembrane region" description="Helical" evidence="6">
    <location>
        <begin position="716"/>
        <end position="738"/>
    </location>
</feature>
<dbReference type="PANTHER" id="PTHR30572">
    <property type="entry name" value="MEMBRANE COMPONENT OF TRANSPORTER-RELATED"/>
    <property type="match status" value="1"/>
</dbReference>